<evidence type="ECO:0000313" key="1">
    <source>
        <dbReference type="EMBL" id="MCM0619803.1"/>
    </source>
</evidence>
<sequence>MTGLTRPWRLTCTRCGGHALLTTAEAVGAWYRTHATTCPRTNGDHR</sequence>
<organism evidence="1 2">
    <name type="scientific">Nocardioides bruguierae</name>
    <dbReference type="NCBI Taxonomy" id="2945102"/>
    <lineage>
        <taxon>Bacteria</taxon>
        <taxon>Bacillati</taxon>
        <taxon>Actinomycetota</taxon>
        <taxon>Actinomycetes</taxon>
        <taxon>Propionibacteriales</taxon>
        <taxon>Nocardioidaceae</taxon>
        <taxon>Nocardioides</taxon>
    </lineage>
</organism>
<dbReference type="RefSeq" id="WP_250826553.1">
    <property type="nucleotide sequence ID" value="NZ_JAMOIL010000006.1"/>
</dbReference>
<evidence type="ECO:0000313" key="2">
    <source>
        <dbReference type="Proteomes" id="UP001139485"/>
    </source>
</evidence>
<gene>
    <name evidence="1" type="ORF">M8330_05795</name>
</gene>
<name>A0A9X2D602_9ACTN</name>
<proteinExistence type="predicted"/>
<dbReference type="Proteomes" id="UP001139485">
    <property type="component" value="Unassembled WGS sequence"/>
</dbReference>
<dbReference type="AlphaFoldDB" id="A0A9X2D602"/>
<protein>
    <submittedName>
        <fullName evidence="1">Uncharacterized protein</fullName>
    </submittedName>
</protein>
<comment type="caution">
    <text evidence="1">The sequence shown here is derived from an EMBL/GenBank/DDBJ whole genome shotgun (WGS) entry which is preliminary data.</text>
</comment>
<accession>A0A9X2D602</accession>
<keyword evidence="2" id="KW-1185">Reference proteome</keyword>
<reference evidence="1" key="1">
    <citation type="submission" date="2022-05" db="EMBL/GenBank/DDBJ databases">
        <authorList>
            <person name="Tuo L."/>
        </authorList>
    </citation>
    <scope>NUCLEOTIDE SEQUENCE</scope>
    <source>
        <strain evidence="1">BSK12Z-4</strain>
    </source>
</reference>
<dbReference type="EMBL" id="JAMOIL010000006">
    <property type="protein sequence ID" value="MCM0619803.1"/>
    <property type="molecule type" value="Genomic_DNA"/>
</dbReference>